<sequence>MGRCNWKCPLLEASRIRRPLRRRSAAAPPRPGPGLPPSQRWACVSKGRSGLPKALVKCRRGGHPEPRLWMAPKSQGGCSCLEPPASPGTQRRRSRGPCTLSAGPRSARPPGQGPPQRTPFLIFIASLGVHSITVLEIASTHRWPTFSHQMYPFLRQINGFNQALGQALLTEKTSCLFKIVVYISQLKSIMSEIFLNYCSNSPGQCGSVSWNIIPCTKRSWIQFPVREILRLLVQSLVKGCTGGN</sequence>
<evidence type="ECO:0000313" key="3">
    <source>
        <dbReference type="Proteomes" id="UP000664940"/>
    </source>
</evidence>
<protein>
    <submittedName>
        <fullName evidence="2">Uncharacterized protein</fullName>
    </submittedName>
</protein>
<reference evidence="2 3" key="1">
    <citation type="journal article" date="2020" name="Nature">
        <title>Six reference-quality genomes reveal evolution of bat adaptations.</title>
        <authorList>
            <person name="Jebb D."/>
            <person name="Huang Z."/>
            <person name="Pippel M."/>
            <person name="Hughes G.M."/>
            <person name="Lavrichenko K."/>
            <person name="Devanna P."/>
            <person name="Winkler S."/>
            <person name="Jermiin L.S."/>
            <person name="Skirmuntt E.C."/>
            <person name="Katzourakis A."/>
            <person name="Burkitt-Gray L."/>
            <person name="Ray D.A."/>
            <person name="Sullivan K.A.M."/>
            <person name="Roscito J.G."/>
            <person name="Kirilenko B.M."/>
            <person name="Davalos L.M."/>
            <person name="Corthals A.P."/>
            <person name="Power M.L."/>
            <person name="Jones G."/>
            <person name="Ransome R.D."/>
            <person name="Dechmann D.K.N."/>
            <person name="Locatelli A.G."/>
            <person name="Puechmaille S.J."/>
            <person name="Fedrigo O."/>
            <person name="Jarvis E.D."/>
            <person name="Hiller M."/>
            <person name="Vernes S.C."/>
            <person name="Myers E.W."/>
            <person name="Teeling E.C."/>
        </authorList>
    </citation>
    <scope>NUCLEOTIDE SEQUENCE [LARGE SCALE GENOMIC DNA]</scope>
    <source>
        <strain evidence="2">Bat1K_MPI-CBG_1</strain>
    </source>
</reference>
<feature type="region of interest" description="Disordered" evidence="1">
    <location>
        <begin position="19"/>
        <end position="43"/>
    </location>
</feature>
<name>A0A834BDR3_9CHIR</name>
<feature type="region of interest" description="Disordered" evidence="1">
    <location>
        <begin position="80"/>
        <end position="115"/>
    </location>
</feature>
<evidence type="ECO:0000256" key="1">
    <source>
        <dbReference type="SAM" id="MobiDB-lite"/>
    </source>
</evidence>
<proteinExistence type="predicted"/>
<organism evidence="2 3">
    <name type="scientific">Phyllostomus discolor</name>
    <name type="common">pale spear-nosed bat</name>
    <dbReference type="NCBI Taxonomy" id="89673"/>
    <lineage>
        <taxon>Eukaryota</taxon>
        <taxon>Metazoa</taxon>
        <taxon>Chordata</taxon>
        <taxon>Craniata</taxon>
        <taxon>Vertebrata</taxon>
        <taxon>Euteleostomi</taxon>
        <taxon>Mammalia</taxon>
        <taxon>Eutheria</taxon>
        <taxon>Laurasiatheria</taxon>
        <taxon>Chiroptera</taxon>
        <taxon>Yangochiroptera</taxon>
        <taxon>Phyllostomidae</taxon>
        <taxon>Phyllostominae</taxon>
        <taxon>Phyllostomus</taxon>
    </lineage>
</organism>
<gene>
    <name evidence="2" type="ORF">HJG60_007796</name>
</gene>
<dbReference type="Proteomes" id="UP000664940">
    <property type="component" value="Unassembled WGS sequence"/>
</dbReference>
<accession>A0A834BDR3</accession>
<evidence type="ECO:0000313" key="2">
    <source>
        <dbReference type="EMBL" id="KAF6130818.1"/>
    </source>
</evidence>
<dbReference type="EMBL" id="JABVXQ010000001">
    <property type="protein sequence ID" value="KAF6130818.1"/>
    <property type="molecule type" value="Genomic_DNA"/>
</dbReference>
<dbReference type="AlphaFoldDB" id="A0A834BDR3"/>
<comment type="caution">
    <text evidence="2">The sequence shown here is derived from an EMBL/GenBank/DDBJ whole genome shotgun (WGS) entry which is preliminary data.</text>
</comment>